<accession>A0A255D6T5</accession>
<keyword evidence="1" id="KW-0808">Transferase</keyword>
<keyword evidence="2" id="KW-1185">Reference proteome</keyword>
<dbReference type="Proteomes" id="UP000216063">
    <property type="component" value="Unassembled WGS sequence"/>
</dbReference>
<organism evidence="1 2">
    <name type="scientific">Mycolicibacterium sphagni</name>
    <dbReference type="NCBI Taxonomy" id="1786"/>
    <lineage>
        <taxon>Bacteria</taxon>
        <taxon>Bacillati</taxon>
        <taxon>Actinomycetota</taxon>
        <taxon>Actinomycetes</taxon>
        <taxon>Mycobacteriales</taxon>
        <taxon>Mycobacteriaceae</taxon>
        <taxon>Mycolicibacterium</taxon>
    </lineage>
</organism>
<evidence type="ECO:0000313" key="2">
    <source>
        <dbReference type="Proteomes" id="UP000216063"/>
    </source>
</evidence>
<name>A0A255D6T5_9MYCO</name>
<proteinExistence type="predicted"/>
<reference evidence="1 2" key="1">
    <citation type="submission" date="2017-07" db="EMBL/GenBank/DDBJ databases">
        <title>The new phylogeny of genus Mycobacterium.</title>
        <authorList>
            <person name="Tortoli E."/>
            <person name="Trovato A."/>
            <person name="Cirillo D.M."/>
        </authorList>
    </citation>
    <scope>NUCLEOTIDE SEQUENCE [LARGE SCALE GENOMIC DNA]</scope>
    <source>
        <strain evidence="1 2">ATCC 33027</strain>
    </source>
</reference>
<dbReference type="EMBL" id="NOZR01000033">
    <property type="protein sequence ID" value="OYN75047.1"/>
    <property type="molecule type" value="Genomic_DNA"/>
</dbReference>
<comment type="caution">
    <text evidence="1">The sequence shown here is derived from an EMBL/GenBank/DDBJ whole genome shotgun (WGS) entry which is preliminary data.</text>
</comment>
<dbReference type="AlphaFoldDB" id="A0A255D6T5"/>
<gene>
    <name evidence="1" type="ORF">CG716_26795</name>
</gene>
<dbReference type="InterPro" id="IPR027417">
    <property type="entry name" value="P-loop_NTPase"/>
</dbReference>
<dbReference type="SUPFAM" id="SSF52540">
    <property type="entry name" value="P-loop containing nucleoside triphosphate hydrolases"/>
    <property type="match status" value="1"/>
</dbReference>
<evidence type="ECO:0000313" key="1">
    <source>
        <dbReference type="EMBL" id="OYN75047.1"/>
    </source>
</evidence>
<dbReference type="OrthoDB" id="5138950at2"/>
<sequence>MALFVLGNGRSGTSALAQVLALCGASLPPGLLGATSENPRGFFEPRAVITLNQAMLHDHGSSGYDISLTPHNDGSFDVERNAAWVAKVKDYLSGLPAAPVVVIKEPKTTTVSGIWFEGARQAGFDVATVIAVRNPEEIIGSLEKRAGQQNYVDSSPELTCAWWLKYSLLAERDTRGVPRVFIEYNNLLEDWRREVKRIATALAIDLDAKDEAAVDAFLTPSLRHHQNRGPVTEPFGTDWISTVYYLLAAAARDERVDEAALDRVYKAYGASARGFGQAFKDARRYENLDRLLPPFLVKLGLESLALLHRRKGTWA</sequence>
<protein>
    <submittedName>
        <fullName evidence="1">Sulfotransferase family protein</fullName>
    </submittedName>
</protein>
<dbReference type="GO" id="GO:0016740">
    <property type="term" value="F:transferase activity"/>
    <property type="evidence" value="ECO:0007669"/>
    <property type="project" value="UniProtKB-KW"/>
</dbReference>
<dbReference type="Gene3D" id="3.40.50.300">
    <property type="entry name" value="P-loop containing nucleotide triphosphate hydrolases"/>
    <property type="match status" value="1"/>
</dbReference>